<accession>A0A1I0ZIG5</accession>
<proteinExistence type="predicted"/>
<dbReference type="Proteomes" id="UP000198790">
    <property type="component" value="Unassembled WGS sequence"/>
</dbReference>
<evidence type="ECO:0000256" key="1">
    <source>
        <dbReference type="SAM" id="SignalP"/>
    </source>
</evidence>
<feature type="signal peptide" evidence="1">
    <location>
        <begin position="1"/>
        <end position="18"/>
    </location>
</feature>
<gene>
    <name evidence="2" type="ORF">SAMN04489723_10638</name>
</gene>
<reference evidence="2 3" key="1">
    <citation type="submission" date="2016-10" db="EMBL/GenBank/DDBJ databases">
        <authorList>
            <person name="de Groot N.N."/>
        </authorList>
    </citation>
    <scope>NUCLEOTIDE SEQUENCE [LARGE SCALE GENOMIC DNA]</scope>
    <source>
        <strain evidence="2 3">DSM 23399</strain>
    </source>
</reference>
<evidence type="ECO:0000313" key="3">
    <source>
        <dbReference type="Proteomes" id="UP000198790"/>
    </source>
</evidence>
<evidence type="ECO:0000313" key="2">
    <source>
        <dbReference type="EMBL" id="SFB24330.1"/>
    </source>
</evidence>
<dbReference type="SUPFAM" id="SSF50242">
    <property type="entry name" value="TIMP-like"/>
    <property type="match status" value="1"/>
</dbReference>
<dbReference type="InterPro" id="IPR008993">
    <property type="entry name" value="TIMP-like_OB-fold"/>
</dbReference>
<dbReference type="RefSeq" id="WP_092896617.1">
    <property type="nucleotide sequence ID" value="NZ_FOKK01000006.1"/>
</dbReference>
<dbReference type="STRING" id="237018.SAMN04489723_10638"/>
<protein>
    <submittedName>
        <fullName evidence="2">Tissue inhibitor of metalloproteinase</fullName>
    </submittedName>
</protein>
<dbReference type="AlphaFoldDB" id="A0A1I0ZIG5"/>
<sequence length="249" mass="28057">MKILLTLIILVLSNQALACRCAFSSPPDRFVSADFVGRIRIVKIYPNEGKDRSYKADVEIIEHFKGEKIKSIYIAGRSDGGLGSSCDVFFPEGSDLLVFARNDSGGRISFGMCSFPIDFEINRDTDQRDLESIRVLSKHDSTLTSKYEPIISSSFTEFLESKKGIELKEQYALFEVVLDDQISPSEVNLIKGFTAEVDSEIVEELFKSTWQIRFHRKEDSVEGAVKVIVPVYFHPPEMGEKSFLSNFGL</sequence>
<dbReference type="Gene3D" id="2.40.50.120">
    <property type="match status" value="1"/>
</dbReference>
<keyword evidence="1" id="KW-0732">Signal</keyword>
<organism evidence="2 3">
    <name type="scientific">Algoriphagus aquimarinus</name>
    <dbReference type="NCBI Taxonomy" id="237018"/>
    <lineage>
        <taxon>Bacteria</taxon>
        <taxon>Pseudomonadati</taxon>
        <taxon>Bacteroidota</taxon>
        <taxon>Cytophagia</taxon>
        <taxon>Cytophagales</taxon>
        <taxon>Cyclobacteriaceae</taxon>
        <taxon>Algoriphagus</taxon>
    </lineage>
</organism>
<name>A0A1I0ZIG5_9BACT</name>
<feature type="chain" id="PRO_5011520653" evidence="1">
    <location>
        <begin position="19"/>
        <end position="249"/>
    </location>
</feature>
<dbReference type="EMBL" id="FOKK01000006">
    <property type="protein sequence ID" value="SFB24330.1"/>
    <property type="molecule type" value="Genomic_DNA"/>
</dbReference>
<keyword evidence="3" id="KW-1185">Reference proteome</keyword>
<dbReference type="OrthoDB" id="824130at2"/>